<dbReference type="PANTHER" id="PTHR44303:SF2">
    <property type="entry name" value="DNAJ HOMOLOG SUBFAMILY C MEMBER 16"/>
    <property type="match status" value="1"/>
</dbReference>
<evidence type="ECO:0000313" key="4">
    <source>
        <dbReference type="EMBL" id="MBW13405.1"/>
    </source>
</evidence>
<proteinExistence type="predicted"/>
<keyword evidence="2" id="KW-0732">Signal</keyword>
<feature type="domain" description="J" evidence="3">
    <location>
        <begin position="23"/>
        <end position="98"/>
    </location>
</feature>
<dbReference type="SMART" id="SM00271">
    <property type="entry name" value="DnaJ"/>
    <property type="match status" value="1"/>
</dbReference>
<feature type="transmembrane region" description="Helical" evidence="1">
    <location>
        <begin position="524"/>
        <end position="546"/>
    </location>
</feature>
<protein>
    <submittedName>
        <fullName evidence="4">DnaJ subfamily C member 16</fullName>
    </submittedName>
</protein>
<gene>
    <name evidence="4" type="primary">Dnajc16</name>
</gene>
<dbReference type="Gene3D" id="1.10.287.110">
    <property type="entry name" value="DnaJ domain"/>
    <property type="match status" value="1"/>
</dbReference>
<dbReference type="PRINTS" id="PR00625">
    <property type="entry name" value="JDOMAIN"/>
</dbReference>
<organism evidence="4">
    <name type="scientific">Melanaphis sacchari</name>
    <dbReference type="NCBI Taxonomy" id="742174"/>
    <lineage>
        <taxon>Eukaryota</taxon>
        <taxon>Metazoa</taxon>
        <taxon>Ecdysozoa</taxon>
        <taxon>Arthropoda</taxon>
        <taxon>Hexapoda</taxon>
        <taxon>Insecta</taxon>
        <taxon>Pterygota</taxon>
        <taxon>Neoptera</taxon>
        <taxon>Paraneoptera</taxon>
        <taxon>Hemiptera</taxon>
        <taxon>Sternorrhyncha</taxon>
        <taxon>Aphidomorpha</taxon>
        <taxon>Aphidoidea</taxon>
        <taxon>Aphididae</taxon>
        <taxon>Aphidini</taxon>
        <taxon>Melanaphis</taxon>
    </lineage>
</organism>
<feature type="signal peptide" evidence="2">
    <location>
        <begin position="1"/>
        <end position="19"/>
    </location>
</feature>
<evidence type="ECO:0000256" key="1">
    <source>
        <dbReference type="SAM" id="Phobius"/>
    </source>
</evidence>
<dbReference type="PANTHER" id="PTHR44303">
    <property type="entry name" value="DNAJ HOMOLOG SUBFAMILY C MEMBER 16"/>
    <property type="match status" value="1"/>
</dbReference>
<dbReference type="AlphaFoldDB" id="A0A2H8TH26"/>
<dbReference type="InterPro" id="IPR036249">
    <property type="entry name" value="Thioredoxin-like_sf"/>
</dbReference>
<feature type="chain" id="PRO_5014130451" evidence="2">
    <location>
        <begin position="20"/>
        <end position="780"/>
    </location>
</feature>
<dbReference type="InterPro" id="IPR001623">
    <property type="entry name" value="DnaJ_domain"/>
</dbReference>
<accession>A0A2H8TH26</accession>
<sequence>MKWRLISIVLFAIVLTAQPATQDPYAILGISKAASLAEIKNAYRNLVKIWHPDKNNHPEAETKFIEITTAYEALTNREKPDNYAAPPNSFSSNFNQFFDFDMDNFFDNMHHRYTFEFFRKLQINLDEFNSLMLTKNSKKLTLILFYSEYSLAFLKAQSVLKKVIEDVVPIGVNFKTMNKDMEPSAFWRAKGVFIPHLVSVIDSNLIVYQESFQSADNIINFIRKSLPVNLIPEFNDVTVDKFLNTWSADNHVRALVMQPGSPLRIRYALIALEYRNHIKFGFMNIGLYECRSTRDRYKVPHDKDTLLILKENVKHPAAHLSMAYIPMVGLRDLMESNKYLTLPRLSSQDVFDTLCPIGQKQFCLVLVSRNTPNHEAHLQSIRRFAQEARSIYPDKRLAFMYVFRERQPHFINSLTQGSESPSEPLLHIVLLTRLNKIMVSYKWLLGDDYNNWANYDLTKEKLTGVLNALLGSKTAWTLNNEAHIGVVLDEHGQSLLVRIAARAQQHIITMFYTMVDMTINHGLFFMYIVFLMIGAMVVMYFVYILVDNEIKEINKKVDKTKTRPSQTNRPRELKLHELRAETYNGLVRLIKPGCRTIILLIDNSSALLLARQFYHTVWPYRKNKSLMFGYLNLDRSPSRDWYCELLSLSLTDTKKSIHINTRNCVGTVLSLCSLKKYFCMYHAKHPESSRHKNDKWRRVGMKPPKNGGEFWGFNDEESDEDNYSFDEDEESNAGFKPILKDKEEEIRTENLLDGLPMWLDRLFEGSTTRYHINYWPDFKV</sequence>
<dbReference type="PROSITE" id="PS50076">
    <property type="entry name" value="DNAJ_2"/>
    <property type="match status" value="1"/>
</dbReference>
<reference evidence="4" key="1">
    <citation type="submission" date="2017-10" db="EMBL/GenBank/DDBJ databases">
        <title>Transcriptome Assembly of Sugarcane Aphid Adults.</title>
        <authorList>
            <person name="Scully E.D."/>
            <person name="Palmer N.A."/>
            <person name="Geib S.M."/>
            <person name="Sarath G."/>
            <person name="Sattler S.E."/>
        </authorList>
    </citation>
    <scope>NUCLEOTIDE SEQUENCE</scope>
    <source>
        <tissue evidence="4">Whole body</tissue>
    </source>
</reference>
<evidence type="ECO:0000256" key="2">
    <source>
        <dbReference type="SAM" id="SignalP"/>
    </source>
</evidence>
<dbReference type="OrthoDB" id="10065037at2759"/>
<dbReference type="CDD" id="cd06257">
    <property type="entry name" value="DnaJ"/>
    <property type="match status" value="1"/>
</dbReference>
<keyword evidence="1" id="KW-0472">Membrane</keyword>
<keyword evidence="1" id="KW-1133">Transmembrane helix</keyword>
<dbReference type="InterPro" id="IPR052448">
    <property type="entry name" value="DnaJ_C16_autophagy_reg"/>
</dbReference>
<dbReference type="InterPro" id="IPR036869">
    <property type="entry name" value="J_dom_sf"/>
</dbReference>
<name>A0A2H8TH26_9HEMI</name>
<dbReference type="SUPFAM" id="SSF52833">
    <property type="entry name" value="Thioredoxin-like"/>
    <property type="match status" value="1"/>
</dbReference>
<dbReference type="EMBL" id="GFXV01001600">
    <property type="protein sequence ID" value="MBW13405.1"/>
    <property type="molecule type" value="Transcribed_RNA"/>
</dbReference>
<dbReference type="SUPFAM" id="SSF46565">
    <property type="entry name" value="Chaperone J-domain"/>
    <property type="match status" value="1"/>
</dbReference>
<keyword evidence="1" id="KW-0812">Transmembrane</keyword>
<dbReference type="Pfam" id="PF00226">
    <property type="entry name" value="DnaJ"/>
    <property type="match status" value="1"/>
</dbReference>
<evidence type="ECO:0000259" key="3">
    <source>
        <dbReference type="PROSITE" id="PS50076"/>
    </source>
</evidence>